<dbReference type="PROSITE" id="PS50112">
    <property type="entry name" value="PAS"/>
    <property type="match status" value="1"/>
</dbReference>
<feature type="domain" description="Histidine kinase" evidence="9">
    <location>
        <begin position="268"/>
        <end position="480"/>
    </location>
</feature>
<evidence type="ECO:0000313" key="12">
    <source>
        <dbReference type="EMBL" id="EPZ17139.1"/>
    </source>
</evidence>
<dbReference type="InterPro" id="IPR000014">
    <property type="entry name" value="PAS"/>
</dbReference>
<dbReference type="Gene3D" id="3.30.450.20">
    <property type="entry name" value="PAS domain"/>
    <property type="match status" value="1"/>
</dbReference>
<comment type="subcellular location">
    <subcellularLocation>
        <location evidence="2">Cell inner membrane</location>
        <topology evidence="2">Multi-pass membrane protein</topology>
    </subcellularLocation>
</comment>
<dbReference type="PATRIC" id="fig|1348657.5.peg.392"/>
<dbReference type="InterPro" id="IPR013655">
    <property type="entry name" value="PAS_fold_3"/>
</dbReference>
<evidence type="ECO:0000256" key="1">
    <source>
        <dbReference type="ARBA" id="ARBA00000085"/>
    </source>
</evidence>
<evidence type="ECO:0000256" key="7">
    <source>
        <dbReference type="ARBA" id="ARBA00023136"/>
    </source>
</evidence>
<dbReference type="InterPro" id="IPR035965">
    <property type="entry name" value="PAS-like_dom_sf"/>
</dbReference>
<keyword evidence="6" id="KW-0418">Kinase</keyword>
<protein>
    <recommendedName>
        <fullName evidence="3">histidine kinase</fullName>
        <ecNumber evidence="3">2.7.13.3</ecNumber>
    </recommendedName>
</protein>
<dbReference type="FunFam" id="1.10.287.130:FF:000070">
    <property type="entry name" value="Histidine kinase sensor protein"/>
    <property type="match status" value="1"/>
</dbReference>
<name>T0AW78_9RHOO</name>
<dbReference type="AlphaFoldDB" id="T0AW78"/>
<dbReference type="InterPro" id="IPR001610">
    <property type="entry name" value="PAC"/>
</dbReference>
<evidence type="ECO:0000256" key="5">
    <source>
        <dbReference type="ARBA" id="ARBA00022679"/>
    </source>
</evidence>
<keyword evidence="8" id="KW-0812">Transmembrane</keyword>
<dbReference type="InterPro" id="IPR005467">
    <property type="entry name" value="His_kinase_dom"/>
</dbReference>
<dbReference type="InterPro" id="IPR036097">
    <property type="entry name" value="HisK_dim/P_sf"/>
</dbReference>
<dbReference type="Pfam" id="PF08447">
    <property type="entry name" value="PAS_3"/>
    <property type="match status" value="1"/>
</dbReference>
<dbReference type="Gene3D" id="3.30.565.10">
    <property type="entry name" value="Histidine kinase-like ATPase, C-terminal domain"/>
    <property type="match status" value="1"/>
</dbReference>
<dbReference type="Pfam" id="PF00512">
    <property type="entry name" value="HisKA"/>
    <property type="match status" value="1"/>
</dbReference>
<keyword evidence="8" id="KW-1133">Transmembrane helix</keyword>
<dbReference type="CDD" id="cd00130">
    <property type="entry name" value="PAS"/>
    <property type="match status" value="1"/>
</dbReference>
<dbReference type="SMART" id="SM00387">
    <property type="entry name" value="HATPase_c"/>
    <property type="match status" value="1"/>
</dbReference>
<evidence type="ECO:0000259" key="11">
    <source>
        <dbReference type="PROSITE" id="PS50113"/>
    </source>
</evidence>
<dbReference type="SUPFAM" id="SSF47384">
    <property type="entry name" value="Homodimeric domain of signal transducing histidine kinase"/>
    <property type="match status" value="1"/>
</dbReference>
<dbReference type="SMART" id="SM00091">
    <property type="entry name" value="PAS"/>
    <property type="match status" value="1"/>
</dbReference>
<dbReference type="CDD" id="cd00082">
    <property type="entry name" value="HisKA"/>
    <property type="match status" value="1"/>
</dbReference>
<dbReference type="PRINTS" id="PR00344">
    <property type="entry name" value="BCTRLSENSOR"/>
</dbReference>
<dbReference type="InterPro" id="IPR003594">
    <property type="entry name" value="HATPase_dom"/>
</dbReference>
<evidence type="ECO:0000256" key="6">
    <source>
        <dbReference type="ARBA" id="ARBA00022777"/>
    </source>
</evidence>
<dbReference type="NCBIfam" id="TIGR00229">
    <property type="entry name" value="sensory_box"/>
    <property type="match status" value="1"/>
</dbReference>
<feature type="domain" description="PAC" evidence="11">
    <location>
        <begin position="187"/>
        <end position="239"/>
    </location>
</feature>
<dbReference type="SUPFAM" id="SSF55874">
    <property type="entry name" value="ATPase domain of HSP90 chaperone/DNA topoisomerase II/histidine kinase"/>
    <property type="match status" value="1"/>
</dbReference>
<dbReference type="eggNOG" id="COG4251">
    <property type="taxonomic scope" value="Bacteria"/>
</dbReference>
<dbReference type="Gene3D" id="1.10.287.130">
    <property type="match status" value="1"/>
</dbReference>
<dbReference type="GO" id="GO:0000155">
    <property type="term" value="F:phosphorelay sensor kinase activity"/>
    <property type="evidence" value="ECO:0007669"/>
    <property type="project" value="InterPro"/>
</dbReference>
<organism evidence="12 13">
    <name type="scientific">Thauera terpenica 58Eu</name>
    <dbReference type="NCBI Taxonomy" id="1348657"/>
    <lineage>
        <taxon>Bacteria</taxon>
        <taxon>Pseudomonadati</taxon>
        <taxon>Pseudomonadota</taxon>
        <taxon>Betaproteobacteria</taxon>
        <taxon>Rhodocyclales</taxon>
        <taxon>Zoogloeaceae</taxon>
        <taxon>Thauera</taxon>
    </lineage>
</organism>
<dbReference type="SMART" id="SM00086">
    <property type="entry name" value="PAC"/>
    <property type="match status" value="1"/>
</dbReference>
<dbReference type="PANTHER" id="PTHR42878:SF15">
    <property type="entry name" value="BACTERIOPHYTOCHROME"/>
    <property type="match status" value="1"/>
</dbReference>
<dbReference type="STRING" id="1348657.M622_09305"/>
<dbReference type="EC" id="2.7.13.3" evidence="3"/>
<dbReference type="InterPro" id="IPR000700">
    <property type="entry name" value="PAS-assoc_C"/>
</dbReference>
<dbReference type="SMART" id="SM00388">
    <property type="entry name" value="HisKA"/>
    <property type="match status" value="1"/>
</dbReference>
<dbReference type="GO" id="GO:0007234">
    <property type="term" value="P:osmosensory signaling via phosphorelay pathway"/>
    <property type="evidence" value="ECO:0007669"/>
    <property type="project" value="TreeGrafter"/>
</dbReference>
<dbReference type="SUPFAM" id="SSF55785">
    <property type="entry name" value="PYP-like sensor domain (PAS domain)"/>
    <property type="match status" value="1"/>
</dbReference>
<dbReference type="GO" id="GO:0000156">
    <property type="term" value="F:phosphorelay response regulator activity"/>
    <property type="evidence" value="ECO:0007669"/>
    <property type="project" value="TreeGrafter"/>
</dbReference>
<dbReference type="InterPro" id="IPR003661">
    <property type="entry name" value="HisK_dim/P_dom"/>
</dbReference>
<proteinExistence type="predicted"/>
<feature type="domain" description="PAS" evidence="10">
    <location>
        <begin position="117"/>
        <end position="183"/>
    </location>
</feature>
<feature type="transmembrane region" description="Helical" evidence="8">
    <location>
        <begin position="49"/>
        <end position="70"/>
    </location>
</feature>
<keyword evidence="7 8" id="KW-0472">Membrane</keyword>
<dbReference type="FunFam" id="3.30.565.10:FF:000006">
    <property type="entry name" value="Sensor histidine kinase WalK"/>
    <property type="match status" value="1"/>
</dbReference>
<accession>T0AW78</accession>
<dbReference type="PROSITE" id="PS50113">
    <property type="entry name" value="PAC"/>
    <property type="match status" value="1"/>
</dbReference>
<evidence type="ECO:0000259" key="9">
    <source>
        <dbReference type="PROSITE" id="PS50109"/>
    </source>
</evidence>
<evidence type="ECO:0000259" key="10">
    <source>
        <dbReference type="PROSITE" id="PS50112"/>
    </source>
</evidence>
<reference evidence="12 13" key="1">
    <citation type="submission" date="2013-06" db="EMBL/GenBank/DDBJ databases">
        <title>Draft genome sequence of Thauera terpenica.</title>
        <authorList>
            <person name="Liu B."/>
            <person name="Frostegard A.H."/>
            <person name="Shapleigh J.P."/>
        </authorList>
    </citation>
    <scope>NUCLEOTIDE SEQUENCE [LARGE SCALE GENOMIC DNA]</scope>
    <source>
        <strain evidence="12 13">58Eu</strain>
    </source>
</reference>
<dbReference type="Pfam" id="PF02518">
    <property type="entry name" value="HATPase_c"/>
    <property type="match status" value="1"/>
</dbReference>
<dbReference type="EMBL" id="ATJV01000002">
    <property type="protein sequence ID" value="EPZ17139.1"/>
    <property type="molecule type" value="Genomic_DNA"/>
</dbReference>
<evidence type="ECO:0000313" key="13">
    <source>
        <dbReference type="Proteomes" id="UP000015455"/>
    </source>
</evidence>
<dbReference type="PANTHER" id="PTHR42878">
    <property type="entry name" value="TWO-COMPONENT HISTIDINE KINASE"/>
    <property type="match status" value="1"/>
</dbReference>
<dbReference type="Proteomes" id="UP000015455">
    <property type="component" value="Unassembled WGS sequence"/>
</dbReference>
<keyword evidence="5" id="KW-0808">Transferase</keyword>
<comment type="catalytic activity">
    <reaction evidence="1">
        <text>ATP + protein L-histidine = ADP + protein N-phospho-L-histidine.</text>
        <dbReference type="EC" id="2.7.13.3"/>
    </reaction>
</comment>
<comment type="caution">
    <text evidence="12">The sequence shown here is derived from an EMBL/GenBank/DDBJ whole genome shotgun (WGS) entry which is preliminary data.</text>
</comment>
<keyword evidence="13" id="KW-1185">Reference proteome</keyword>
<keyword evidence="4" id="KW-0597">Phosphoprotein</keyword>
<dbReference type="PROSITE" id="PS50109">
    <property type="entry name" value="HIS_KIN"/>
    <property type="match status" value="1"/>
</dbReference>
<dbReference type="InterPro" id="IPR036890">
    <property type="entry name" value="HATPase_C_sf"/>
</dbReference>
<dbReference type="GO" id="GO:0030295">
    <property type="term" value="F:protein kinase activator activity"/>
    <property type="evidence" value="ECO:0007669"/>
    <property type="project" value="TreeGrafter"/>
</dbReference>
<evidence type="ECO:0000256" key="8">
    <source>
        <dbReference type="SAM" id="Phobius"/>
    </source>
</evidence>
<gene>
    <name evidence="12" type="ORF">M622_09305</name>
</gene>
<evidence type="ECO:0000256" key="4">
    <source>
        <dbReference type="ARBA" id="ARBA00022553"/>
    </source>
</evidence>
<dbReference type="GO" id="GO:0005886">
    <property type="term" value="C:plasma membrane"/>
    <property type="evidence" value="ECO:0007669"/>
    <property type="project" value="UniProtKB-SubCell"/>
</dbReference>
<evidence type="ECO:0000256" key="3">
    <source>
        <dbReference type="ARBA" id="ARBA00012438"/>
    </source>
</evidence>
<evidence type="ECO:0000256" key="2">
    <source>
        <dbReference type="ARBA" id="ARBA00004429"/>
    </source>
</evidence>
<dbReference type="InterPro" id="IPR004358">
    <property type="entry name" value="Sig_transdc_His_kin-like_C"/>
</dbReference>
<sequence length="480" mass="52929">MDRALKNDTTASRSRADAARSRRWLMASLTLAAVCPAIAAPGPLPAVTHAVAIELVLALVLGLIIGYLLAYRPRPHSGTAPEGLTRVSTELPVSPPAPGALSAVAAEAALEPGCDVYQDMLESVGEVIFRTDELGRLIYLNGAWHKLSGHTVQSSLGKPMFEFLHPDDRVRARQLFQDLTTGASDDCECEFRLRTRSGEIRWVEVTARRARDAGLAEAALTGTVDDISARKVSELTLRNLNQELEARVRLRTAELETSNRELEAFSYSVSHDLRAPLRAIDGFARILEEELKEGDQAQASAHLARIRKATARMAQLIDALINLALLTRQPLQKETFDLSRVASQIADELHAEEPDRKVSIEITQGLTVTADQALIYAMLDNLLRNAWKFTAEREHARIALKAERIGERRVFCIEDNGSGFDMEHAGNLFRAFYRLHNSDSYPGTGIGLATVQRIVHRHDGSIWAESRSGEGARFLFTLGQ</sequence>
<dbReference type="InterPro" id="IPR050351">
    <property type="entry name" value="BphY/WalK/GraS-like"/>
</dbReference>